<name>A0A6P2BYH8_9ACTN</name>
<gene>
    <name evidence="3" type="ORF">EAS64_14875</name>
</gene>
<keyword evidence="4" id="KW-1185">Reference proteome</keyword>
<dbReference type="PROSITE" id="PS51186">
    <property type="entry name" value="GNAT"/>
    <property type="match status" value="1"/>
</dbReference>
<dbReference type="PANTHER" id="PTHR43441:SF11">
    <property type="entry name" value="RIBOSOMAL-PROTEIN-SERINE ACETYLTRANSFERASE"/>
    <property type="match status" value="1"/>
</dbReference>
<evidence type="ECO:0000313" key="4">
    <source>
        <dbReference type="Proteomes" id="UP000460272"/>
    </source>
</evidence>
<sequence length="165" mass="18023">MAVSLRPQQPDDMHLLTGGQSPFDDFGPASRTEPRPARLDADGGLAVIAADGQLAGDVSWHWTQWGPTAGSRCPMIGIWLRPEYRGHGIGTAAQAQVVELFFRHTTVNRVEAHTDVENVAEQRALEAAGFKREGVTRGAQWRDSTYHDGILYAVLRADPRPSLPA</sequence>
<dbReference type="Proteomes" id="UP000460272">
    <property type="component" value="Unassembled WGS sequence"/>
</dbReference>
<dbReference type="AlphaFoldDB" id="A0A6P2BYH8"/>
<dbReference type="GO" id="GO:0005737">
    <property type="term" value="C:cytoplasm"/>
    <property type="evidence" value="ECO:0007669"/>
    <property type="project" value="TreeGrafter"/>
</dbReference>
<dbReference type="Gene3D" id="3.40.630.30">
    <property type="match status" value="1"/>
</dbReference>
<comment type="caution">
    <text evidence="3">The sequence shown here is derived from an EMBL/GenBank/DDBJ whole genome shotgun (WGS) entry which is preliminary data.</text>
</comment>
<organism evidence="3 4">
    <name type="scientific">Trebonia kvetii</name>
    <dbReference type="NCBI Taxonomy" id="2480626"/>
    <lineage>
        <taxon>Bacteria</taxon>
        <taxon>Bacillati</taxon>
        <taxon>Actinomycetota</taxon>
        <taxon>Actinomycetes</taxon>
        <taxon>Streptosporangiales</taxon>
        <taxon>Treboniaceae</taxon>
        <taxon>Trebonia</taxon>
    </lineage>
</organism>
<dbReference type="EMBL" id="RPFW01000003">
    <property type="protein sequence ID" value="TVZ03747.1"/>
    <property type="molecule type" value="Genomic_DNA"/>
</dbReference>
<dbReference type="CDD" id="cd04301">
    <property type="entry name" value="NAT_SF"/>
    <property type="match status" value="1"/>
</dbReference>
<proteinExistence type="predicted"/>
<dbReference type="InterPro" id="IPR000182">
    <property type="entry name" value="GNAT_dom"/>
</dbReference>
<feature type="region of interest" description="Disordered" evidence="1">
    <location>
        <begin position="1"/>
        <end position="37"/>
    </location>
</feature>
<dbReference type="Pfam" id="PF13302">
    <property type="entry name" value="Acetyltransf_3"/>
    <property type="match status" value="1"/>
</dbReference>
<evidence type="ECO:0000313" key="3">
    <source>
        <dbReference type="EMBL" id="TVZ03747.1"/>
    </source>
</evidence>
<dbReference type="InterPro" id="IPR016181">
    <property type="entry name" value="Acyl_CoA_acyltransferase"/>
</dbReference>
<dbReference type="PANTHER" id="PTHR43441">
    <property type="entry name" value="RIBOSOMAL-PROTEIN-SERINE ACETYLTRANSFERASE"/>
    <property type="match status" value="1"/>
</dbReference>
<feature type="domain" description="N-acetyltransferase" evidence="2">
    <location>
        <begin position="3"/>
        <end position="157"/>
    </location>
</feature>
<evidence type="ECO:0000256" key="1">
    <source>
        <dbReference type="SAM" id="MobiDB-lite"/>
    </source>
</evidence>
<dbReference type="GO" id="GO:1990189">
    <property type="term" value="F:protein N-terminal-serine acetyltransferase activity"/>
    <property type="evidence" value="ECO:0007669"/>
    <property type="project" value="TreeGrafter"/>
</dbReference>
<accession>A0A6P2BYH8</accession>
<keyword evidence="3" id="KW-0808">Transferase</keyword>
<evidence type="ECO:0000259" key="2">
    <source>
        <dbReference type="PROSITE" id="PS51186"/>
    </source>
</evidence>
<protein>
    <submittedName>
        <fullName evidence="3">N-acetyltransferase</fullName>
    </submittedName>
</protein>
<reference evidence="3 4" key="1">
    <citation type="submission" date="2018-11" db="EMBL/GenBank/DDBJ databases">
        <title>Trebonia kvetii gen.nov., sp.nov., a novel acidophilic actinobacterium, and proposal of the new actinobacterial family Treboniaceae fam. nov.</title>
        <authorList>
            <person name="Rapoport D."/>
            <person name="Sagova-Mareckova M."/>
            <person name="Sedlacek I."/>
            <person name="Provaznik J."/>
            <person name="Kralova S."/>
            <person name="Pavlinic D."/>
            <person name="Benes V."/>
            <person name="Kopecky J."/>
        </authorList>
    </citation>
    <scope>NUCLEOTIDE SEQUENCE [LARGE SCALE GENOMIC DNA]</scope>
    <source>
        <strain evidence="3 4">15Tr583</strain>
    </source>
</reference>
<dbReference type="GO" id="GO:0008999">
    <property type="term" value="F:protein-N-terminal-alanine acetyltransferase activity"/>
    <property type="evidence" value="ECO:0007669"/>
    <property type="project" value="TreeGrafter"/>
</dbReference>
<dbReference type="SUPFAM" id="SSF55729">
    <property type="entry name" value="Acyl-CoA N-acyltransferases (Nat)"/>
    <property type="match status" value="1"/>
</dbReference>
<dbReference type="RefSeq" id="WP_222849331.1">
    <property type="nucleotide sequence ID" value="NZ_RPFW01000003.1"/>
</dbReference>
<dbReference type="InterPro" id="IPR051908">
    <property type="entry name" value="Ribosomal_N-acetyltransferase"/>
</dbReference>